<dbReference type="InterPro" id="IPR027417">
    <property type="entry name" value="P-loop_NTPase"/>
</dbReference>
<dbReference type="GO" id="GO:0016817">
    <property type="term" value="F:hydrolase activity, acting on acid anhydrides"/>
    <property type="evidence" value="ECO:0007669"/>
    <property type="project" value="InterPro"/>
</dbReference>
<sequence length="849" mass="91812">MTELRKENPPSGAALAGSGGEKNMLNPSNLPHAERSAKSTAEMRERTADVLHLPGKGRFSRYVGMWFAKYLLPVEPGQKAPSTLDKGTGIWSRTKGWQDREATAADLAEWDTWDCAVGIRLGEIVALDLDTYGAEERDAALRDGLVDIVRDVLECAPPVRGRPGTNRCALFLRVVLAEGEAPLRKTAIPFHSPATDPTAKVDHGKLETLAKGQQALLHGRHESGSWYGFDIGFGDTDPSYALHEADIPAATPAQVAEIQCRYATFVQGTGRIVGVITSSSGTSSAERKEIGDARFLAPGFEAEEVAAEDWERLRSALFAIPNVTPDYNEWEPLVRAAKAACGGREEFYPVVAAWSAQCGENTEEMTRGRWDSQDTSSIGWIRVRELALKHGWKNPHPEPAADDFEPVTEPETAAQKARREFEERRKAMLGSGGFCLVNHTAENAPALAQQPPTPWVMGRTAIRGVMTVIAGPGGASKTSYALARSVCIASGMPLLGEKVVRRGRVLIWCAEDEMAIITKRVMAFCERYELDYFNDVAPFVTYVDTAGERRSLMIKGDHGRPERTPDFDRLEQIIVEGGYKHLVLDTLSKLSIGLDGNSAMEGGILSSELASMARRLGISVDLIAHTNKSGSGDHGSANAVSGTAAIVNDSRITLTVMKLTAKEKKDRGLTGSVVMVEGAKANYSPDKSGASDELLYELVDFDCGNSTPDPEVEGGAADSDRVAVYRQITMEERLRGDPRAMQAEADAAENERQATLRRVFDALGGREAELLNRLVPLVGKAADLKDSQTRADIANALYLPPNATEGIPAEIIVAGTTYELWLTRTKASATSPQTVRCRKAGALPAAAGQ</sequence>
<keyword evidence="4" id="KW-1185">Reference proteome</keyword>
<organism evidence="3 4">
    <name type="scientific">Aliidongia dinghuensis</name>
    <dbReference type="NCBI Taxonomy" id="1867774"/>
    <lineage>
        <taxon>Bacteria</taxon>
        <taxon>Pseudomonadati</taxon>
        <taxon>Pseudomonadota</taxon>
        <taxon>Alphaproteobacteria</taxon>
        <taxon>Rhodospirillales</taxon>
        <taxon>Dongiaceae</taxon>
        <taxon>Aliidongia</taxon>
    </lineage>
</organism>
<dbReference type="Pfam" id="PF13481">
    <property type="entry name" value="AAA_25"/>
    <property type="match status" value="1"/>
</dbReference>
<reference evidence="3" key="1">
    <citation type="journal article" date="2014" name="Int. J. Syst. Evol. Microbiol.">
        <title>Complete genome sequence of Corynebacterium casei LMG S-19264T (=DSM 44701T), isolated from a smear-ripened cheese.</title>
        <authorList>
            <consortium name="US DOE Joint Genome Institute (JGI-PGF)"/>
            <person name="Walter F."/>
            <person name="Albersmeier A."/>
            <person name="Kalinowski J."/>
            <person name="Ruckert C."/>
        </authorList>
    </citation>
    <scope>NUCLEOTIDE SEQUENCE</scope>
    <source>
        <strain evidence="3">CGMCC 1.15725</strain>
    </source>
</reference>
<evidence type="ECO:0000313" key="4">
    <source>
        <dbReference type="Proteomes" id="UP000646365"/>
    </source>
</evidence>
<accession>A0A8J2YTQ0</accession>
<gene>
    <name evidence="3" type="ORF">GCM10011611_26340</name>
</gene>
<dbReference type="SUPFAM" id="SSF52540">
    <property type="entry name" value="P-loop containing nucleoside triphosphate hydrolases"/>
    <property type="match status" value="1"/>
</dbReference>
<proteinExistence type="predicted"/>
<dbReference type="Gene3D" id="3.40.50.300">
    <property type="entry name" value="P-loop containing nucleotide triphosphate hydrolases"/>
    <property type="match status" value="1"/>
</dbReference>
<evidence type="ECO:0000313" key="3">
    <source>
        <dbReference type="EMBL" id="GGF19186.1"/>
    </source>
</evidence>
<name>A0A8J2YTQ0_9PROT</name>
<dbReference type="Proteomes" id="UP000646365">
    <property type="component" value="Unassembled WGS sequence"/>
</dbReference>
<comment type="caution">
    <text evidence="3">The sequence shown here is derived from an EMBL/GenBank/DDBJ whole genome shotgun (WGS) entry which is preliminary data.</text>
</comment>
<feature type="region of interest" description="Disordered" evidence="1">
    <location>
        <begin position="1"/>
        <end position="43"/>
    </location>
</feature>
<feature type="domain" description="Primase C-terminal 2" evidence="2">
    <location>
        <begin position="314"/>
        <end position="379"/>
    </location>
</feature>
<dbReference type="EMBL" id="BMJQ01000006">
    <property type="protein sequence ID" value="GGF19186.1"/>
    <property type="molecule type" value="Genomic_DNA"/>
</dbReference>
<feature type="compositionally biased region" description="Basic and acidic residues" evidence="1">
    <location>
        <begin position="32"/>
        <end position="43"/>
    </location>
</feature>
<dbReference type="Pfam" id="PF08707">
    <property type="entry name" value="PriCT_2"/>
    <property type="match status" value="1"/>
</dbReference>
<evidence type="ECO:0000256" key="1">
    <source>
        <dbReference type="SAM" id="MobiDB-lite"/>
    </source>
</evidence>
<dbReference type="InterPro" id="IPR014819">
    <property type="entry name" value="PriCT_2"/>
</dbReference>
<evidence type="ECO:0000259" key="2">
    <source>
        <dbReference type="Pfam" id="PF08707"/>
    </source>
</evidence>
<dbReference type="RefSeq" id="WP_189046388.1">
    <property type="nucleotide sequence ID" value="NZ_BMJQ01000006.1"/>
</dbReference>
<reference evidence="3" key="2">
    <citation type="submission" date="2020-09" db="EMBL/GenBank/DDBJ databases">
        <authorList>
            <person name="Sun Q."/>
            <person name="Zhou Y."/>
        </authorList>
    </citation>
    <scope>NUCLEOTIDE SEQUENCE</scope>
    <source>
        <strain evidence="3">CGMCC 1.15725</strain>
    </source>
</reference>
<dbReference type="AlphaFoldDB" id="A0A8J2YTQ0"/>
<protein>
    <recommendedName>
        <fullName evidence="2">Primase C-terminal 2 domain-containing protein</fullName>
    </recommendedName>
</protein>